<evidence type="ECO:0000313" key="2">
    <source>
        <dbReference type="EMBL" id="GBN19463.1"/>
    </source>
</evidence>
<accession>A0A4Y2LZA9</accession>
<dbReference type="OrthoDB" id="6774116at2759"/>
<dbReference type="Proteomes" id="UP000499080">
    <property type="component" value="Unassembled WGS sequence"/>
</dbReference>
<organism evidence="2 3">
    <name type="scientific">Araneus ventricosus</name>
    <name type="common">Orbweaver spider</name>
    <name type="synonym">Epeira ventricosa</name>
    <dbReference type="NCBI Taxonomy" id="182803"/>
    <lineage>
        <taxon>Eukaryota</taxon>
        <taxon>Metazoa</taxon>
        <taxon>Ecdysozoa</taxon>
        <taxon>Arthropoda</taxon>
        <taxon>Chelicerata</taxon>
        <taxon>Arachnida</taxon>
        <taxon>Araneae</taxon>
        <taxon>Araneomorphae</taxon>
        <taxon>Entelegynae</taxon>
        <taxon>Araneoidea</taxon>
        <taxon>Araneidae</taxon>
        <taxon>Araneus</taxon>
    </lineage>
</organism>
<gene>
    <name evidence="2" type="ORF">AVEN_210323_1</name>
</gene>
<feature type="region of interest" description="Disordered" evidence="1">
    <location>
        <begin position="18"/>
        <end position="57"/>
    </location>
</feature>
<proteinExistence type="predicted"/>
<dbReference type="AlphaFoldDB" id="A0A4Y2LZA9"/>
<keyword evidence="3" id="KW-1185">Reference proteome</keyword>
<feature type="compositionally biased region" description="Acidic residues" evidence="1">
    <location>
        <begin position="19"/>
        <end position="29"/>
    </location>
</feature>
<name>A0A4Y2LZA9_ARAVE</name>
<feature type="compositionally biased region" description="Basic and acidic residues" evidence="1">
    <location>
        <begin position="34"/>
        <end position="49"/>
    </location>
</feature>
<evidence type="ECO:0000256" key="1">
    <source>
        <dbReference type="SAM" id="MobiDB-lite"/>
    </source>
</evidence>
<protein>
    <recommendedName>
        <fullName evidence="4">PiggyBac transposable element-derived protein domain-containing protein</fullName>
    </recommendedName>
</protein>
<sequence length="158" mass="18515">MLISYEKETERLRKLLSEIETDEDSDFDNGPENILEKNFSDHASFSERDTESEEDGYFRNEEGNNWKWFTSNDGVKWRKANFKQDIRTLCHNIVSRVPGTKGPAKDATSPEKSWELFIHDNMILLIVECTNIFIEKSALRFLREREARKTVPVGIRLL</sequence>
<reference evidence="2 3" key="1">
    <citation type="journal article" date="2019" name="Sci. Rep.">
        <title>Orb-weaving spider Araneus ventricosus genome elucidates the spidroin gene catalogue.</title>
        <authorList>
            <person name="Kono N."/>
            <person name="Nakamura H."/>
            <person name="Ohtoshi R."/>
            <person name="Moran D.A.P."/>
            <person name="Shinohara A."/>
            <person name="Yoshida Y."/>
            <person name="Fujiwara M."/>
            <person name="Mori M."/>
            <person name="Tomita M."/>
            <person name="Arakawa K."/>
        </authorList>
    </citation>
    <scope>NUCLEOTIDE SEQUENCE [LARGE SCALE GENOMIC DNA]</scope>
</reference>
<dbReference type="EMBL" id="BGPR01006494">
    <property type="protein sequence ID" value="GBN19463.1"/>
    <property type="molecule type" value="Genomic_DNA"/>
</dbReference>
<comment type="caution">
    <text evidence="2">The sequence shown here is derived from an EMBL/GenBank/DDBJ whole genome shotgun (WGS) entry which is preliminary data.</text>
</comment>
<evidence type="ECO:0008006" key="4">
    <source>
        <dbReference type="Google" id="ProtNLM"/>
    </source>
</evidence>
<evidence type="ECO:0000313" key="3">
    <source>
        <dbReference type="Proteomes" id="UP000499080"/>
    </source>
</evidence>